<comment type="caution">
    <text evidence="1">The sequence shown here is derived from an EMBL/GenBank/DDBJ whole genome shotgun (WGS) entry which is preliminary data.</text>
</comment>
<protein>
    <submittedName>
        <fullName evidence="1">Uncharacterized protein</fullName>
    </submittedName>
</protein>
<organism evidence="1 2">
    <name type="scientific">Belliella aquatica</name>
    <dbReference type="NCBI Taxonomy" id="1323734"/>
    <lineage>
        <taxon>Bacteria</taxon>
        <taxon>Pseudomonadati</taxon>
        <taxon>Bacteroidota</taxon>
        <taxon>Cytophagia</taxon>
        <taxon>Cytophagales</taxon>
        <taxon>Cyclobacteriaceae</taxon>
        <taxon>Belliella</taxon>
    </lineage>
</organism>
<evidence type="ECO:0000313" key="2">
    <source>
        <dbReference type="Proteomes" id="UP000635885"/>
    </source>
</evidence>
<dbReference type="Proteomes" id="UP000635885">
    <property type="component" value="Unassembled WGS sequence"/>
</dbReference>
<evidence type="ECO:0000313" key="1">
    <source>
        <dbReference type="EMBL" id="GGC52112.1"/>
    </source>
</evidence>
<sequence>MNGDYSKNGIAKTVIKYACSRHLTLIIKITLFDIPEHVEASKSESIGDAKVT</sequence>
<name>A0ABQ1N2C3_9BACT</name>
<dbReference type="EMBL" id="BMFD01000017">
    <property type="protein sequence ID" value="GGC52112.1"/>
    <property type="molecule type" value="Genomic_DNA"/>
</dbReference>
<gene>
    <name evidence="1" type="ORF">GCM10010993_33240</name>
</gene>
<keyword evidence="2" id="KW-1185">Reference proteome</keyword>
<reference evidence="2" key="1">
    <citation type="journal article" date="2019" name="Int. J. Syst. Evol. Microbiol.">
        <title>The Global Catalogue of Microorganisms (GCM) 10K type strain sequencing project: providing services to taxonomists for standard genome sequencing and annotation.</title>
        <authorList>
            <consortium name="The Broad Institute Genomics Platform"/>
            <consortium name="The Broad Institute Genome Sequencing Center for Infectious Disease"/>
            <person name="Wu L."/>
            <person name="Ma J."/>
        </authorList>
    </citation>
    <scope>NUCLEOTIDE SEQUENCE [LARGE SCALE GENOMIC DNA]</scope>
    <source>
        <strain evidence="2">CGMCC 1.12479</strain>
    </source>
</reference>
<proteinExistence type="predicted"/>
<accession>A0ABQ1N2C3</accession>